<evidence type="ECO:0000259" key="7">
    <source>
        <dbReference type="Pfam" id="PF13193"/>
    </source>
</evidence>
<comment type="similarity">
    <text evidence="1">Belongs to the ATP-dependent AMP-binding enzyme family.</text>
</comment>
<dbReference type="InterPro" id="IPR045851">
    <property type="entry name" value="AMP-bd_C_sf"/>
</dbReference>
<dbReference type="GO" id="GO:0005524">
    <property type="term" value="F:ATP binding"/>
    <property type="evidence" value="ECO:0007669"/>
    <property type="project" value="UniProtKB-KW"/>
</dbReference>
<dbReference type="GO" id="GO:0004467">
    <property type="term" value="F:long-chain fatty acid-CoA ligase activity"/>
    <property type="evidence" value="ECO:0007669"/>
    <property type="project" value="TreeGrafter"/>
</dbReference>
<evidence type="ECO:0000256" key="2">
    <source>
        <dbReference type="ARBA" id="ARBA00022598"/>
    </source>
</evidence>
<feature type="region of interest" description="Disordered" evidence="5">
    <location>
        <begin position="128"/>
        <end position="163"/>
    </location>
</feature>
<accession>E2SEK9</accession>
<dbReference type="Pfam" id="PF13193">
    <property type="entry name" value="AMP-binding_C"/>
    <property type="match status" value="1"/>
</dbReference>
<dbReference type="Proteomes" id="UP000003111">
    <property type="component" value="Unassembled WGS sequence"/>
</dbReference>
<sequence>MTVRDLLLARAETDAPALLTHDGSWTWRELVVAAEQRSAAIASVLDAGRPPHVGLLMDNTPEMLLGLAAAGLGGHVAVGVNSTRRGQALVDDLLRAEVQVLLTDATQRALLDGLDLPGIRVIDTGTPEWTTLLDSPPAPAGSDVSAPDRPDSGPKRHSQRGGEVTGDSLFMLIFTSGTSGRPKAVRITHAKVTGPGAYLTERLGLTADDVHYVSMPMFHSNAVMAGWAPALRNGAAVALREKFSASQFLTDVRHFGATYASYVGKPLTYVLATPERPDDADNPLRLVFGNEATDRDIAAFGARFGCRVIDGFGSTENAVVVSRIEGTPPGALGWPGPTVAVHDPETGLECPRATFDDAGRVTNLDACVGELVNTAGAGQFAGYHNDPEATAERLRGGFYWSGDLAYRDADGWVWFAGRSAAWLRVDGENLACAPIERLLLRHPSIDQVAVYAVPDERAGDQVAAAMVLRGPLGPGDLETFLDQQPDLSPKARPRFVRVVTELPRTATHKILHRELTAAGTADATWVREERGTRYV</sequence>
<feature type="domain" description="AMP-dependent synthetase/ligase" evidence="6">
    <location>
        <begin position="10"/>
        <end position="383"/>
    </location>
</feature>
<evidence type="ECO:0000256" key="1">
    <source>
        <dbReference type="ARBA" id="ARBA00006432"/>
    </source>
</evidence>
<dbReference type="GO" id="GO:0044539">
    <property type="term" value="P:long-chain fatty acid import into cell"/>
    <property type="evidence" value="ECO:0007669"/>
    <property type="project" value="TreeGrafter"/>
</dbReference>
<dbReference type="InterPro" id="IPR000873">
    <property type="entry name" value="AMP-dep_synth/lig_dom"/>
</dbReference>
<gene>
    <name evidence="8" type="ORF">HMPREF0063_12468</name>
</gene>
<dbReference type="PROSITE" id="PS00455">
    <property type="entry name" value="AMP_BINDING"/>
    <property type="match status" value="1"/>
</dbReference>
<keyword evidence="3" id="KW-0547">Nucleotide-binding</keyword>
<dbReference type="GO" id="GO:0005886">
    <property type="term" value="C:plasma membrane"/>
    <property type="evidence" value="ECO:0007669"/>
    <property type="project" value="TreeGrafter"/>
</dbReference>
<dbReference type="eggNOG" id="COG0318">
    <property type="taxonomic scope" value="Bacteria"/>
</dbReference>
<dbReference type="PANTHER" id="PTHR43107">
    <property type="entry name" value="LONG-CHAIN FATTY ACID TRANSPORT PROTEIN"/>
    <property type="match status" value="1"/>
</dbReference>
<dbReference type="Gene3D" id="3.30.300.30">
    <property type="match status" value="1"/>
</dbReference>
<evidence type="ECO:0000256" key="3">
    <source>
        <dbReference type="ARBA" id="ARBA00022741"/>
    </source>
</evidence>
<feature type="domain" description="AMP-binding enzyme C-terminal" evidence="7">
    <location>
        <begin position="435"/>
        <end position="509"/>
    </location>
</feature>
<proteinExistence type="inferred from homology"/>
<dbReference type="GO" id="GO:0005324">
    <property type="term" value="F:long-chain fatty acid transmembrane transporter activity"/>
    <property type="evidence" value="ECO:0007669"/>
    <property type="project" value="TreeGrafter"/>
</dbReference>
<dbReference type="Gene3D" id="3.40.50.12780">
    <property type="entry name" value="N-terminal domain of ligase-like"/>
    <property type="match status" value="1"/>
</dbReference>
<evidence type="ECO:0000256" key="4">
    <source>
        <dbReference type="ARBA" id="ARBA00022840"/>
    </source>
</evidence>
<keyword evidence="2" id="KW-0436">Ligase</keyword>
<dbReference type="RefSeq" id="WP_007078696.1">
    <property type="nucleotide sequence ID" value="NZ_CM001024.1"/>
</dbReference>
<evidence type="ECO:0000313" key="9">
    <source>
        <dbReference type="Proteomes" id="UP000003111"/>
    </source>
</evidence>
<dbReference type="InterPro" id="IPR020845">
    <property type="entry name" value="AMP-binding_CS"/>
</dbReference>
<protein>
    <submittedName>
        <fullName evidence="8">AMP-binding enzyme</fullName>
    </submittedName>
</protein>
<dbReference type="AlphaFoldDB" id="E2SEK9"/>
<dbReference type="Pfam" id="PF00501">
    <property type="entry name" value="AMP-binding"/>
    <property type="match status" value="1"/>
</dbReference>
<dbReference type="STRING" id="585531.HMPREF0063_12468"/>
<dbReference type="SUPFAM" id="SSF56801">
    <property type="entry name" value="Acetyl-CoA synthetase-like"/>
    <property type="match status" value="1"/>
</dbReference>
<dbReference type="PANTHER" id="PTHR43107:SF15">
    <property type="entry name" value="FATTY ACID TRANSPORT PROTEIN 3, ISOFORM A"/>
    <property type="match status" value="1"/>
</dbReference>
<dbReference type="InterPro" id="IPR025110">
    <property type="entry name" value="AMP-bd_C"/>
</dbReference>
<evidence type="ECO:0000256" key="5">
    <source>
        <dbReference type="SAM" id="MobiDB-lite"/>
    </source>
</evidence>
<keyword evidence="9" id="KW-1185">Reference proteome</keyword>
<dbReference type="EMBL" id="ACLF03000008">
    <property type="protein sequence ID" value="EFQ82306.1"/>
    <property type="molecule type" value="Genomic_DNA"/>
</dbReference>
<dbReference type="HOGENOM" id="CLU_000022_59_10_11"/>
<evidence type="ECO:0000313" key="8">
    <source>
        <dbReference type="EMBL" id="EFQ82306.1"/>
    </source>
</evidence>
<name>E2SEK9_9ACTN</name>
<dbReference type="InterPro" id="IPR042099">
    <property type="entry name" value="ANL_N_sf"/>
</dbReference>
<comment type="caution">
    <text evidence="8">The sequence shown here is derived from an EMBL/GenBank/DDBJ whole genome shotgun (WGS) entry which is preliminary data.</text>
</comment>
<evidence type="ECO:0000259" key="6">
    <source>
        <dbReference type="Pfam" id="PF00501"/>
    </source>
</evidence>
<keyword evidence="4" id="KW-0067">ATP-binding</keyword>
<organism evidence="8 9">
    <name type="scientific">Aeromicrobium marinum DSM 15272</name>
    <dbReference type="NCBI Taxonomy" id="585531"/>
    <lineage>
        <taxon>Bacteria</taxon>
        <taxon>Bacillati</taxon>
        <taxon>Actinomycetota</taxon>
        <taxon>Actinomycetes</taxon>
        <taxon>Propionibacteriales</taxon>
        <taxon>Nocardioidaceae</taxon>
        <taxon>Aeromicrobium</taxon>
    </lineage>
</organism>
<dbReference type="OrthoDB" id="9803968at2"/>
<reference evidence="8" key="1">
    <citation type="submission" date="2010-08" db="EMBL/GenBank/DDBJ databases">
        <authorList>
            <person name="Muzny D."/>
            <person name="Qin X."/>
            <person name="Buhay C."/>
            <person name="Dugan-Rocha S."/>
            <person name="Ding Y."/>
            <person name="Chen G."/>
            <person name="Hawes A."/>
            <person name="Holder M."/>
            <person name="Jhangiani S."/>
            <person name="Johnson A."/>
            <person name="Khan Z."/>
            <person name="Li Z."/>
            <person name="Liu W."/>
            <person name="Liu X."/>
            <person name="Perez L."/>
            <person name="Shen H."/>
            <person name="Wang Q."/>
            <person name="Watt J."/>
            <person name="Xi L."/>
            <person name="Xin Y."/>
            <person name="Zhou J."/>
            <person name="Deng J."/>
            <person name="Jiang H."/>
            <person name="Liu Y."/>
            <person name="Qu J."/>
            <person name="Song X.-Z."/>
            <person name="Zhang L."/>
            <person name="Villasana D."/>
            <person name="Johnson A."/>
            <person name="Liu J."/>
            <person name="Liyanage D."/>
            <person name="Lorensuhewa L."/>
            <person name="Robinson T."/>
            <person name="Song A."/>
            <person name="Song B.-B."/>
            <person name="Dinh H."/>
            <person name="Thornton R."/>
            <person name="Coyle M."/>
            <person name="Francisco L."/>
            <person name="Jackson L."/>
            <person name="Javaid M."/>
            <person name="Korchina V."/>
            <person name="Kovar C."/>
            <person name="Mata R."/>
            <person name="Mathew T."/>
            <person name="Ngo R."/>
            <person name="Nguyen L."/>
            <person name="Nguyen N."/>
            <person name="Okwuonu G."/>
            <person name="Ongeri F."/>
            <person name="Pham C."/>
            <person name="Simmons D."/>
            <person name="Wilczek-Boney K."/>
            <person name="Hale W."/>
            <person name="Jakkamsetti A."/>
            <person name="Pham P."/>
            <person name="Ruth R."/>
            <person name="San Lucas F."/>
            <person name="Warren J."/>
            <person name="Zhang J."/>
            <person name="Zhao Z."/>
            <person name="Zhou C."/>
            <person name="Zhu D."/>
            <person name="Lee S."/>
            <person name="Bess C."/>
            <person name="Blankenburg K."/>
            <person name="Forbes L."/>
            <person name="Fu Q."/>
            <person name="Gubbala S."/>
            <person name="Hirani K."/>
            <person name="Jayaseelan J.C."/>
            <person name="Lara F."/>
            <person name="Munidasa M."/>
            <person name="Palculict T."/>
            <person name="Patil S."/>
            <person name="Pu L.-L."/>
            <person name="Saada N."/>
            <person name="Tang L."/>
            <person name="Weissenberger G."/>
            <person name="Zhu Y."/>
            <person name="Hemphill L."/>
            <person name="Shang Y."/>
            <person name="Youmans B."/>
            <person name="Ayvaz T."/>
            <person name="Ross M."/>
            <person name="Santibanez J."/>
            <person name="Aqrawi P."/>
            <person name="Gross S."/>
            <person name="Joshi V."/>
            <person name="Fowler G."/>
            <person name="Nazareth L."/>
            <person name="Reid J."/>
            <person name="Worley K."/>
            <person name="Petrosino J."/>
            <person name="Highlander S."/>
            <person name="Gibbs R."/>
        </authorList>
    </citation>
    <scope>NUCLEOTIDE SEQUENCE [LARGE SCALE GENOMIC DNA]</scope>
    <source>
        <strain evidence="8">DSM 15272</strain>
    </source>
</reference>